<dbReference type="PANTHER" id="PTHR12110">
    <property type="entry name" value="HYDROXYPYRUVATE ISOMERASE"/>
    <property type="match status" value="1"/>
</dbReference>
<evidence type="ECO:0000313" key="2">
    <source>
        <dbReference type="EMBL" id="RPH30154.1"/>
    </source>
</evidence>
<dbReference type="Gene3D" id="3.20.20.150">
    <property type="entry name" value="Divalent-metal-dependent TIM barrel enzymes"/>
    <property type="match status" value="1"/>
</dbReference>
<gene>
    <name evidence="2" type="ORF">EHN07_03310</name>
</gene>
<sequence length="280" mass="31854">MKIGLSTWAYFWRLSDKAPVPLTLFDALNDAAEIGAEVFQICDYPQIAGWSDSELTRLRQQAEALNISLELGTKGVAIEHLRRYLKLAEKLDCRVLRSMINSPDHRPTLAEAQRCVESVLPQLEKQHLSLCFETYEQVPTHENVALVKALNSRYVGICLDPANCVAALELPDSVVGQTADYVLNWHVKDFAFSRRDGWVGFTLAGCPLGEGLLNYDAIWQRLQPRERQINQIIEHWLPWLGDSATTCETETIWTRQNMLYLQQKNLSLTSSFPKESHHVC</sequence>
<dbReference type="InterPro" id="IPR013022">
    <property type="entry name" value="Xyl_isomerase-like_TIM-brl"/>
</dbReference>
<keyword evidence="2" id="KW-0413">Isomerase</keyword>
<dbReference type="OrthoDB" id="3350993at2"/>
<feature type="domain" description="Xylose isomerase-like TIM barrel" evidence="1">
    <location>
        <begin position="29"/>
        <end position="237"/>
    </location>
</feature>
<dbReference type="RefSeq" id="WP_124022781.1">
    <property type="nucleotide sequence ID" value="NZ_RPOH01000010.1"/>
</dbReference>
<name>A0A3N5DN89_9ENTR</name>
<accession>A0A3N5DN89</accession>
<evidence type="ECO:0000259" key="1">
    <source>
        <dbReference type="Pfam" id="PF01261"/>
    </source>
</evidence>
<dbReference type="AlphaFoldDB" id="A0A3N5DN89"/>
<dbReference type="InterPro" id="IPR050312">
    <property type="entry name" value="IolE/XylAMocC-like"/>
</dbReference>
<comment type="caution">
    <text evidence="2">The sequence shown here is derived from an EMBL/GenBank/DDBJ whole genome shotgun (WGS) entry which is preliminary data.</text>
</comment>
<dbReference type="Proteomes" id="UP000268615">
    <property type="component" value="Unassembled WGS sequence"/>
</dbReference>
<reference evidence="2 3" key="1">
    <citation type="submission" date="2018-11" db="EMBL/GenBank/DDBJ databases">
        <title>Draft genome sequence of Buttiauxella warmboldiae CCUG 35512.</title>
        <authorList>
            <person name="Salva-Serra F."/>
            <person name="Marathe N."/>
            <person name="Moore E."/>
            <person name="Svensson L."/>
            <person name="Engstrom-Jakobsson H."/>
        </authorList>
    </citation>
    <scope>NUCLEOTIDE SEQUENCE [LARGE SCALE GENOMIC DNA]</scope>
    <source>
        <strain evidence="2 3">CCUG 35512</strain>
    </source>
</reference>
<dbReference type="SUPFAM" id="SSF51658">
    <property type="entry name" value="Xylose isomerase-like"/>
    <property type="match status" value="1"/>
</dbReference>
<dbReference type="PANTHER" id="PTHR12110:SF52">
    <property type="entry name" value="XYLOSE ISOMERASE"/>
    <property type="match status" value="1"/>
</dbReference>
<dbReference type="InterPro" id="IPR036237">
    <property type="entry name" value="Xyl_isomerase-like_sf"/>
</dbReference>
<dbReference type="Pfam" id="PF01261">
    <property type="entry name" value="AP_endonuc_2"/>
    <property type="match status" value="1"/>
</dbReference>
<evidence type="ECO:0000313" key="3">
    <source>
        <dbReference type="Proteomes" id="UP000268615"/>
    </source>
</evidence>
<organism evidence="2 3">
    <name type="scientific">Buttiauxella warmboldiae</name>
    <dbReference type="NCBI Taxonomy" id="82993"/>
    <lineage>
        <taxon>Bacteria</taxon>
        <taxon>Pseudomonadati</taxon>
        <taxon>Pseudomonadota</taxon>
        <taxon>Gammaproteobacteria</taxon>
        <taxon>Enterobacterales</taxon>
        <taxon>Enterobacteriaceae</taxon>
        <taxon>Buttiauxella</taxon>
    </lineage>
</organism>
<dbReference type="GO" id="GO:0016853">
    <property type="term" value="F:isomerase activity"/>
    <property type="evidence" value="ECO:0007669"/>
    <property type="project" value="UniProtKB-KW"/>
</dbReference>
<protein>
    <submittedName>
        <fullName evidence="2">Sugar phosphate isomerase/epimerase</fullName>
    </submittedName>
</protein>
<proteinExistence type="predicted"/>
<keyword evidence="3" id="KW-1185">Reference proteome</keyword>
<dbReference type="EMBL" id="RPOH01000010">
    <property type="protein sequence ID" value="RPH30154.1"/>
    <property type="molecule type" value="Genomic_DNA"/>
</dbReference>